<accession>A0ACB9M3Z7</accession>
<gene>
    <name evidence="1" type="ORF">MLD38_032355</name>
</gene>
<name>A0ACB9M3Z7_9MYRT</name>
<organism evidence="1 2">
    <name type="scientific">Melastoma candidum</name>
    <dbReference type="NCBI Taxonomy" id="119954"/>
    <lineage>
        <taxon>Eukaryota</taxon>
        <taxon>Viridiplantae</taxon>
        <taxon>Streptophyta</taxon>
        <taxon>Embryophyta</taxon>
        <taxon>Tracheophyta</taxon>
        <taxon>Spermatophyta</taxon>
        <taxon>Magnoliopsida</taxon>
        <taxon>eudicotyledons</taxon>
        <taxon>Gunneridae</taxon>
        <taxon>Pentapetalae</taxon>
        <taxon>rosids</taxon>
        <taxon>malvids</taxon>
        <taxon>Myrtales</taxon>
        <taxon>Melastomataceae</taxon>
        <taxon>Melastomatoideae</taxon>
        <taxon>Melastomateae</taxon>
        <taxon>Melastoma</taxon>
    </lineage>
</organism>
<comment type="caution">
    <text evidence="1">The sequence shown here is derived from an EMBL/GenBank/DDBJ whole genome shotgun (WGS) entry which is preliminary data.</text>
</comment>
<protein>
    <submittedName>
        <fullName evidence="1">Uncharacterized protein</fullName>
    </submittedName>
</protein>
<evidence type="ECO:0000313" key="2">
    <source>
        <dbReference type="Proteomes" id="UP001057402"/>
    </source>
</evidence>
<dbReference type="Proteomes" id="UP001057402">
    <property type="component" value="Chromosome 10"/>
</dbReference>
<keyword evidence="2" id="KW-1185">Reference proteome</keyword>
<sequence length="568" mass="63114">MGLVDGSGSGRDALLPFLLGFVFLGITLTTALPHDGPLYDPTAYSDCRGEPEKPLYNGGLLRGYPPRVLSLGGRWRRQQQQQQHAFFFFHNLTVSTNYCLSGWVRIEGPGTGSALVTASLETEHEACTCIGTVLAVRGCWSFIKGGFTLSSPSNLSSLYLQSSSGDAIQIAVSSFSLQPFTDEQWRRNQQHVVNNVRKRNVMIHVTNGSGDMLQGAQVNVKQVSREFPFGSAISQAILGNSPYQEWFLERFNAAVFENELKWYVTEPTQGNVNYTLPDQMLQFVRKSGIIARGHNIFWEDPKFTPAWVQNLTGLGLRLAVNSRIRSLMTRYREEFVHWDVSNEMLHFNFYEKRLGPNATFEFFKTVHESDPLATLFLNDFNVVETCSDMNSTVDQYIARLRELRHGGAKTDGIGLEGHFTIPNAPLIRAVMDKLATLGLPMWLTEVDISSTVDKATQGEYLDQVLREGFSHPAINGIMLWAALHPEGCYQMCLTDDHLHNLPAGDVVDGLLKEWTTGAVAGRTDAHGSFSFDGFLGEYTVTVRSGNYGANSTFALSQGVETKHVTVSI</sequence>
<proteinExistence type="predicted"/>
<reference evidence="2" key="1">
    <citation type="journal article" date="2023" name="Front. Plant Sci.">
        <title>Chromosomal-level genome assembly of Melastoma candidum provides insights into trichome evolution.</title>
        <authorList>
            <person name="Zhong Y."/>
            <person name="Wu W."/>
            <person name="Sun C."/>
            <person name="Zou P."/>
            <person name="Liu Y."/>
            <person name="Dai S."/>
            <person name="Zhou R."/>
        </authorList>
    </citation>
    <scope>NUCLEOTIDE SEQUENCE [LARGE SCALE GENOMIC DNA]</scope>
</reference>
<evidence type="ECO:0000313" key="1">
    <source>
        <dbReference type="EMBL" id="KAI4318681.1"/>
    </source>
</evidence>
<dbReference type="EMBL" id="CM042889">
    <property type="protein sequence ID" value="KAI4318681.1"/>
    <property type="molecule type" value="Genomic_DNA"/>
</dbReference>